<evidence type="ECO:0000313" key="2">
    <source>
        <dbReference type="EMBL" id="ESO02655.1"/>
    </source>
</evidence>
<dbReference type="HOGENOM" id="CLU_928388_0_0_1"/>
<dbReference type="AlphaFoldDB" id="T1ES22"/>
<dbReference type="KEGG" id="hro:HELRODRAFT_161945"/>
<evidence type="ECO:0000313" key="4">
    <source>
        <dbReference type="Proteomes" id="UP000015101"/>
    </source>
</evidence>
<dbReference type="EnsemblMetazoa" id="HelroT161945">
    <property type="protein sequence ID" value="HelroP161945"/>
    <property type="gene ID" value="HelroG161945"/>
</dbReference>
<dbReference type="InParanoid" id="T1ES22"/>
<sequence>MADWSPSIQEYVVAQAFFVLTINSAIYEHSKCKKLFKLRLLLFVFDITLVFSKAEVEWGEEFDFACLANVSPMKGDTQIIKINMYIVVPDVAEILVTCGADLRCLFYQGLNATVNNSSSLTCGINGSAGDIGFNYSISRVYPFKFQKITEIRFNKIKLCVNKRTTFRCTSIAHPPATVERITCSHVNSTTVISGGAELFYTTKNDTITFIRFGVYTCTCSLKNEVYEDKRLSSRETSRKLKVFAPNCCRTSERKASKHGKLGRTSERKASKYRKSERISRPICLQNLLRSDVEHRENSVL</sequence>
<reference evidence="4" key="1">
    <citation type="submission" date="2012-12" db="EMBL/GenBank/DDBJ databases">
        <authorList>
            <person name="Hellsten U."/>
            <person name="Grimwood J."/>
            <person name="Chapman J.A."/>
            <person name="Shapiro H."/>
            <person name="Aerts A."/>
            <person name="Otillar R.P."/>
            <person name="Terry A.Y."/>
            <person name="Boore J.L."/>
            <person name="Simakov O."/>
            <person name="Marletaz F."/>
            <person name="Cho S.-J."/>
            <person name="Edsinger-Gonzales E."/>
            <person name="Havlak P."/>
            <person name="Kuo D.-H."/>
            <person name="Larsson T."/>
            <person name="Lv J."/>
            <person name="Arendt D."/>
            <person name="Savage R."/>
            <person name="Osoegawa K."/>
            <person name="de Jong P."/>
            <person name="Lindberg D.R."/>
            <person name="Seaver E.C."/>
            <person name="Weisblat D.A."/>
            <person name="Putnam N.H."/>
            <person name="Grigoriev I.V."/>
            <person name="Rokhsar D.S."/>
        </authorList>
    </citation>
    <scope>NUCLEOTIDE SEQUENCE</scope>
</reference>
<feature type="compositionally biased region" description="Basic and acidic residues" evidence="1">
    <location>
        <begin position="263"/>
        <end position="274"/>
    </location>
</feature>
<organism evidence="3 4">
    <name type="scientific">Helobdella robusta</name>
    <name type="common">Californian leech</name>
    <dbReference type="NCBI Taxonomy" id="6412"/>
    <lineage>
        <taxon>Eukaryota</taxon>
        <taxon>Metazoa</taxon>
        <taxon>Spiralia</taxon>
        <taxon>Lophotrochozoa</taxon>
        <taxon>Annelida</taxon>
        <taxon>Clitellata</taxon>
        <taxon>Hirudinea</taxon>
        <taxon>Rhynchobdellida</taxon>
        <taxon>Glossiphoniidae</taxon>
        <taxon>Helobdella</taxon>
    </lineage>
</organism>
<feature type="region of interest" description="Disordered" evidence="1">
    <location>
        <begin position="251"/>
        <end position="274"/>
    </location>
</feature>
<dbReference type="EMBL" id="AMQM01000980">
    <property type="status" value="NOT_ANNOTATED_CDS"/>
    <property type="molecule type" value="Genomic_DNA"/>
</dbReference>
<protein>
    <submittedName>
        <fullName evidence="2 3">Uncharacterized protein</fullName>
    </submittedName>
</protein>
<keyword evidence="4" id="KW-1185">Reference proteome</keyword>
<evidence type="ECO:0000313" key="3">
    <source>
        <dbReference type="EnsemblMetazoa" id="HelroP161945"/>
    </source>
</evidence>
<dbReference type="CTD" id="20199372"/>
<gene>
    <name evidence="3" type="primary">20199372</name>
    <name evidence="2" type="ORF">HELRODRAFT_161945</name>
</gene>
<dbReference type="RefSeq" id="XP_009020063.1">
    <property type="nucleotide sequence ID" value="XM_009021815.1"/>
</dbReference>
<reference evidence="3" key="3">
    <citation type="submission" date="2015-06" db="UniProtKB">
        <authorList>
            <consortium name="EnsemblMetazoa"/>
        </authorList>
    </citation>
    <scope>IDENTIFICATION</scope>
</reference>
<proteinExistence type="predicted"/>
<name>T1ES22_HELRO</name>
<evidence type="ECO:0000256" key="1">
    <source>
        <dbReference type="SAM" id="MobiDB-lite"/>
    </source>
</evidence>
<reference evidence="2 4" key="2">
    <citation type="journal article" date="2013" name="Nature">
        <title>Insights into bilaterian evolution from three spiralian genomes.</title>
        <authorList>
            <person name="Simakov O."/>
            <person name="Marletaz F."/>
            <person name="Cho S.J."/>
            <person name="Edsinger-Gonzales E."/>
            <person name="Havlak P."/>
            <person name="Hellsten U."/>
            <person name="Kuo D.H."/>
            <person name="Larsson T."/>
            <person name="Lv J."/>
            <person name="Arendt D."/>
            <person name="Savage R."/>
            <person name="Osoegawa K."/>
            <person name="de Jong P."/>
            <person name="Grimwood J."/>
            <person name="Chapman J.A."/>
            <person name="Shapiro H."/>
            <person name="Aerts A."/>
            <person name="Otillar R.P."/>
            <person name="Terry A.Y."/>
            <person name="Boore J.L."/>
            <person name="Grigoriev I.V."/>
            <person name="Lindberg D.R."/>
            <person name="Seaver E.C."/>
            <person name="Weisblat D.A."/>
            <person name="Putnam N.H."/>
            <person name="Rokhsar D.S."/>
        </authorList>
    </citation>
    <scope>NUCLEOTIDE SEQUENCE</scope>
</reference>
<dbReference type="GeneID" id="20199372"/>
<dbReference type="Proteomes" id="UP000015101">
    <property type="component" value="Unassembled WGS sequence"/>
</dbReference>
<accession>T1ES22</accession>
<dbReference type="EMBL" id="KB096742">
    <property type="protein sequence ID" value="ESO02655.1"/>
    <property type="molecule type" value="Genomic_DNA"/>
</dbReference>